<evidence type="ECO:0000259" key="2">
    <source>
        <dbReference type="Pfam" id="PF02517"/>
    </source>
</evidence>
<feature type="transmembrane region" description="Helical" evidence="1">
    <location>
        <begin position="36"/>
        <end position="53"/>
    </location>
</feature>
<keyword evidence="3" id="KW-0378">Hydrolase</keyword>
<keyword evidence="1" id="KW-0472">Membrane</keyword>
<dbReference type="GO" id="GO:0004175">
    <property type="term" value="F:endopeptidase activity"/>
    <property type="evidence" value="ECO:0007669"/>
    <property type="project" value="UniProtKB-ARBA"/>
</dbReference>
<dbReference type="InterPro" id="IPR003675">
    <property type="entry name" value="Rce1/LyrA-like_dom"/>
</dbReference>
<accession>A0A095SFB2</accession>
<dbReference type="Proteomes" id="UP000029444">
    <property type="component" value="Unassembled WGS sequence"/>
</dbReference>
<evidence type="ECO:0000313" key="3">
    <source>
        <dbReference type="EMBL" id="KGD63321.1"/>
    </source>
</evidence>
<proteinExistence type="predicted"/>
<evidence type="ECO:0000313" key="4">
    <source>
        <dbReference type="Proteomes" id="UP000029444"/>
    </source>
</evidence>
<sequence length="112" mass="12235">MRSLPQLFGEEVLTVLPFLAVLHLAHGPLNLSRTQSVLLAWLLSSILFGLVHLPSYNWNLLQCLVVIGSARLVLSLAYIRTKNIWVSTGAHVINDWAIFTMVLLGASASANG</sequence>
<dbReference type="GO" id="GO:0006508">
    <property type="term" value="P:proteolysis"/>
    <property type="evidence" value="ECO:0007669"/>
    <property type="project" value="UniProtKB-KW"/>
</dbReference>
<name>A0A095SFB2_9GAMM</name>
<dbReference type="GO" id="GO:0080120">
    <property type="term" value="P:CAAX-box protein maturation"/>
    <property type="evidence" value="ECO:0007669"/>
    <property type="project" value="UniProtKB-ARBA"/>
</dbReference>
<protein>
    <submittedName>
        <fullName evidence="3">Amino terminal protease</fullName>
    </submittedName>
</protein>
<dbReference type="AlphaFoldDB" id="A0A095SFB2"/>
<dbReference type="Pfam" id="PF02517">
    <property type="entry name" value="Rce1-like"/>
    <property type="match status" value="1"/>
</dbReference>
<organism evidence="3 4">
    <name type="scientific">Alcanivorax nanhaiticus</name>
    <dbReference type="NCBI Taxonomy" id="1177154"/>
    <lineage>
        <taxon>Bacteria</taxon>
        <taxon>Pseudomonadati</taxon>
        <taxon>Pseudomonadota</taxon>
        <taxon>Gammaproteobacteria</taxon>
        <taxon>Oceanospirillales</taxon>
        <taxon>Alcanivoracaceae</taxon>
        <taxon>Alcanivorax</taxon>
    </lineage>
</organism>
<feature type="domain" description="CAAX prenyl protease 2/Lysostaphin resistance protein A-like" evidence="2">
    <location>
        <begin position="31"/>
        <end position="96"/>
    </location>
</feature>
<keyword evidence="1" id="KW-1133">Transmembrane helix</keyword>
<reference evidence="3 4" key="1">
    <citation type="submission" date="2012-09" db="EMBL/GenBank/DDBJ databases">
        <title>Genome Sequence of alkane-degrading Bacterium Alcanivorax sp. 19-m-6.</title>
        <authorList>
            <person name="Lai Q."/>
            <person name="Shao Z."/>
        </authorList>
    </citation>
    <scope>NUCLEOTIDE SEQUENCE [LARGE SCALE GENOMIC DNA]</scope>
    <source>
        <strain evidence="3 4">19-m-6</strain>
    </source>
</reference>
<evidence type="ECO:0000256" key="1">
    <source>
        <dbReference type="SAM" id="Phobius"/>
    </source>
</evidence>
<keyword evidence="3" id="KW-0645">Protease</keyword>
<comment type="caution">
    <text evidence="3">The sequence shown here is derived from an EMBL/GenBank/DDBJ whole genome shotgun (WGS) entry which is preliminary data.</text>
</comment>
<keyword evidence="1" id="KW-0812">Transmembrane</keyword>
<gene>
    <name evidence="3" type="ORF">Y5S_03476</name>
</gene>
<feature type="transmembrane region" description="Helical" evidence="1">
    <location>
        <begin position="12"/>
        <end position="29"/>
    </location>
</feature>
<dbReference type="eggNOG" id="COG1266">
    <property type="taxonomic scope" value="Bacteria"/>
</dbReference>
<keyword evidence="4" id="KW-1185">Reference proteome</keyword>
<dbReference type="STRING" id="1177154.Y5S_03476"/>
<dbReference type="PATRIC" id="fig|1177154.3.peg.3485"/>
<dbReference type="EMBL" id="ARXV01000019">
    <property type="protein sequence ID" value="KGD63321.1"/>
    <property type="molecule type" value="Genomic_DNA"/>
</dbReference>